<name>A0A3E2UDH1_9FIRM</name>
<comment type="caution">
    <text evidence="1">The sequence shown here is derived from an EMBL/GenBank/DDBJ whole genome shotgun (WGS) entry which is preliminary data.</text>
</comment>
<proteinExistence type="predicted"/>
<sequence length="93" mass="10048">MRIYSLKVRDDAKKDPGCAVVKLSGLELIALNNILSKTAKEAKCDSDLLAGMVCVTHTANALVQHGCFDRFDLNKLEEKLINGGNVNANSAED</sequence>
<accession>A0A3E2UDH1</accession>
<evidence type="ECO:0000313" key="2">
    <source>
        <dbReference type="Proteomes" id="UP000260783"/>
    </source>
</evidence>
<dbReference type="RefSeq" id="WP_117527789.1">
    <property type="nucleotide sequence ID" value="NZ_JAQCXC010000018.1"/>
</dbReference>
<evidence type="ECO:0000313" key="1">
    <source>
        <dbReference type="EMBL" id="RGB94276.1"/>
    </source>
</evidence>
<dbReference type="Proteomes" id="UP000260783">
    <property type="component" value="Unassembled WGS sequence"/>
</dbReference>
<reference evidence="1 2" key="1">
    <citation type="submission" date="2018-08" db="EMBL/GenBank/DDBJ databases">
        <title>A genome reference for cultivated species of the human gut microbiota.</title>
        <authorList>
            <person name="Zou Y."/>
            <person name="Xue W."/>
            <person name="Luo G."/>
        </authorList>
    </citation>
    <scope>NUCLEOTIDE SEQUENCE [LARGE SCALE GENOMIC DNA]</scope>
    <source>
        <strain evidence="1 2">AF29-11BH</strain>
    </source>
</reference>
<dbReference type="AlphaFoldDB" id="A0A3E2UDH1"/>
<gene>
    <name evidence="1" type="ORF">DWZ04_13360</name>
</gene>
<organism evidence="1 2">
    <name type="scientific">Faecalibacterium prausnitzii</name>
    <dbReference type="NCBI Taxonomy" id="853"/>
    <lineage>
        <taxon>Bacteria</taxon>
        <taxon>Bacillati</taxon>
        <taxon>Bacillota</taxon>
        <taxon>Clostridia</taxon>
        <taxon>Eubacteriales</taxon>
        <taxon>Oscillospiraceae</taxon>
        <taxon>Faecalibacterium</taxon>
    </lineage>
</organism>
<dbReference type="EMBL" id="QVEW01000018">
    <property type="protein sequence ID" value="RGB94276.1"/>
    <property type="molecule type" value="Genomic_DNA"/>
</dbReference>
<protein>
    <submittedName>
        <fullName evidence="1">Uncharacterized protein</fullName>
    </submittedName>
</protein>